<comment type="subcellular location">
    <subcellularLocation>
        <location evidence="1">Cytoplasm</location>
    </subcellularLocation>
</comment>
<dbReference type="InterPro" id="IPR051552">
    <property type="entry name" value="HptR"/>
</dbReference>
<evidence type="ECO:0000256" key="6">
    <source>
        <dbReference type="ARBA" id="ARBA00023125"/>
    </source>
</evidence>
<reference evidence="11 12" key="1">
    <citation type="submission" date="2019-07" db="EMBL/GenBank/DDBJ databases">
        <authorList>
            <person name="Kim J.K."/>
            <person name="Cheong H.-M."/>
            <person name="Choi Y."/>
            <person name="Hwang K.J."/>
            <person name="Lee S."/>
            <person name="Choi C."/>
        </authorList>
    </citation>
    <scope>NUCLEOTIDE SEQUENCE [LARGE SCALE GENOMIC DNA]</scope>
    <source>
        <strain evidence="11 12">KS 22</strain>
    </source>
</reference>
<dbReference type="Gene3D" id="3.40.50.2300">
    <property type="match status" value="1"/>
</dbReference>
<accession>A0A7G5C2A2</accession>
<dbReference type="Gene3D" id="1.10.10.60">
    <property type="entry name" value="Homeodomain-like"/>
    <property type="match status" value="2"/>
</dbReference>
<dbReference type="Proteomes" id="UP000515679">
    <property type="component" value="Chromosome"/>
</dbReference>
<evidence type="ECO:0000256" key="7">
    <source>
        <dbReference type="ARBA" id="ARBA00023163"/>
    </source>
</evidence>
<dbReference type="SUPFAM" id="SSF46689">
    <property type="entry name" value="Homeodomain-like"/>
    <property type="match status" value="2"/>
</dbReference>
<dbReference type="InterPro" id="IPR011006">
    <property type="entry name" value="CheY-like_superfamily"/>
</dbReference>
<feature type="domain" description="Response regulatory" evidence="10">
    <location>
        <begin position="3"/>
        <end position="120"/>
    </location>
</feature>
<dbReference type="InterPro" id="IPR001789">
    <property type="entry name" value="Sig_transdc_resp-reg_receiver"/>
</dbReference>
<feature type="domain" description="HTH araC/xylS-type" evidence="9">
    <location>
        <begin position="264"/>
        <end position="362"/>
    </location>
</feature>
<sequence length="364" mass="42196">MYKVMIIDDEPWSRKVIKQLGEWDSLQLTVVGEAEDGSEGLRKIDELTPDILVTDMRMPGIDGVELLKTLNERYPSLQIIVMSGYDDFVYLKQAIHSQAKDYLLKPVDPDELNKALEQCVRGLRKSEQVSALMGKQPLLLADSNVLDEYLEYRSLVYGYLLDLNAAGVSQTLNALRHFLDSENFDDSRLREIGHDFMRMLEDYLATSELEQKWEIWKTKLDPKQPGESPWQSANETIGRIGRMFAQAIEDLQETRQKRSKLDMNEVVAFIDRNYKETLSLESLADYFYISKEHLSRSFKTFSGDTVTDYIIRKKMEKAKQLIVEHKLSIKHAAEMTGYTDLAYFYRVFKRHYGFAPGELRKGKE</sequence>
<dbReference type="CDD" id="cd17536">
    <property type="entry name" value="REC_YesN-like"/>
    <property type="match status" value="1"/>
</dbReference>
<dbReference type="Pfam" id="PF00072">
    <property type="entry name" value="Response_reg"/>
    <property type="match status" value="1"/>
</dbReference>
<dbReference type="GO" id="GO:0000160">
    <property type="term" value="P:phosphorelay signal transduction system"/>
    <property type="evidence" value="ECO:0007669"/>
    <property type="project" value="UniProtKB-KW"/>
</dbReference>
<dbReference type="SUPFAM" id="SSF52172">
    <property type="entry name" value="CheY-like"/>
    <property type="match status" value="1"/>
</dbReference>
<keyword evidence="12" id="KW-1185">Reference proteome</keyword>
<keyword evidence="5" id="KW-0805">Transcription regulation</keyword>
<keyword evidence="7" id="KW-0804">Transcription</keyword>
<protein>
    <submittedName>
        <fullName evidence="11">Response regulator</fullName>
    </submittedName>
</protein>
<evidence type="ECO:0000256" key="5">
    <source>
        <dbReference type="ARBA" id="ARBA00023015"/>
    </source>
</evidence>
<keyword evidence="4" id="KW-0902">Two-component regulatory system</keyword>
<evidence type="ECO:0000313" key="11">
    <source>
        <dbReference type="EMBL" id="QMV43336.1"/>
    </source>
</evidence>
<dbReference type="AlphaFoldDB" id="A0A7G5C2A2"/>
<dbReference type="InterPro" id="IPR018060">
    <property type="entry name" value="HTH_AraC"/>
</dbReference>
<keyword evidence="6" id="KW-0238">DNA-binding</keyword>
<evidence type="ECO:0000256" key="2">
    <source>
        <dbReference type="ARBA" id="ARBA00022490"/>
    </source>
</evidence>
<keyword evidence="3 8" id="KW-0597">Phosphoprotein</keyword>
<dbReference type="SMART" id="SM00342">
    <property type="entry name" value="HTH_ARAC"/>
    <property type="match status" value="1"/>
</dbReference>
<evidence type="ECO:0000256" key="3">
    <source>
        <dbReference type="ARBA" id="ARBA00022553"/>
    </source>
</evidence>
<feature type="modified residue" description="4-aspartylphosphate" evidence="8">
    <location>
        <position position="55"/>
    </location>
</feature>
<dbReference type="SMART" id="SM00448">
    <property type="entry name" value="REC"/>
    <property type="match status" value="1"/>
</dbReference>
<dbReference type="PROSITE" id="PS01124">
    <property type="entry name" value="HTH_ARAC_FAMILY_2"/>
    <property type="match status" value="1"/>
</dbReference>
<dbReference type="EMBL" id="CP041969">
    <property type="protein sequence ID" value="QMV43336.1"/>
    <property type="molecule type" value="Genomic_DNA"/>
</dbReference>
<evidence type="ECO:0000256" key="1">
    <source>
        <dbReference type="ARBA" id="ARBA00004496"/>
    </source>
</evidence>
<proteinExistence type="predicted"/>
<keyword evidence="2" id="KW-0963">Cytoplasm</keyword>
<dbReference type="Pfam" id="PF12833">
    <property type="entry name" value="HTH_18"/>
    <property type="match status" value="1"/>
</dbReference>
<dbReference type="KEGG" id="cchl:FPL14_20760"/>
<dbReference type="GO" id="GO:0005737">
    <property type="term" value="C:cytoplasm"/>
    <property type="evidence" value="ECO:0007669"/>
    <property type="project" value="UniProtKB-SubCell"/>
</dbReference>
<evidence type="ECO:0000256" key="4">
    <source>
        <dbReference type="ARBA" id="ARBA00023012"/>
    </source>
</evidence>
<dbReference type="PANTHER" id="PTHR42713:SF3">
    <property type="entry name" value="TRANSCRIPTIONAL REGULATORY PROTEIN HPTR"/>
    <property type="match status" value="1"/>
</dbReference>
<dbReference type="InterPro" id="IPR009057">
    <property type="entry name" value="Homeodomain-like_sf"/>
</dbReference>
<dbReference type="GO" id="GO:0043565">
    <property type="term" value="F:sequence-specific DNA binding"/>
    <property type="evidence" value="ECO:0007669"/>
    <property type="project" value="InterPro"/>
</dbReference>
<name>A0A7G5C2A2_9BACL</name>
<dbReference type="RefSeq" id="WP_182299569.1">
    <property type="nucleotide sequence ID" value="NZ_CP041969.1"/>
</dbReference>
<organism evidence="11 12">
    <name type="scientific">Cohnella cholangitidis</name>
    <dbReference type="NCBI Taxonomy" id="2598458"/>
    <lineage>
        <taxon>Bacteria</taxon>
        <taxon>Bacillati</taxon>
        <taxon>Bacillota</taxon>
        <taxon>Bacilli</taxon>
        <taxon>Bacillales</taxon>
        <taxon>Paenibacillaceae</taxon>
        <taxon>Cohnella</taxon>
    </lineage>
</organism>
<evidence type="ECO:0000259" key="10">
    <source>
        <dbReference type="PROSITE" id="PS50110"/>
    </source>
</evidence>
<evidence type="ECO:0000259" key="9">
    <source>
        <dbReference type="PROSITE" id="PS01124"/>
    </source>
</evidence>
<dbReference type="PANTHER" id="PTHR42713">
    <property type="entry name" value="HISTIDINE KINASE-RELATED"/>
    <property type="match status" value="1"/>
</dbReference>
<dbReference type="PROSITE" id="PS50110">
    <property type="entry name" value="RESPONSE_REGULATORY"/>
    <property type="match status" value="1"/>
</dbReference>
<dbReference type="GO" id="GO:0003700">
    <property type="term" value="F:DNA-binding transcription factor activity"/>
    <property type="evidence" value="ECO:0007669"/>
    <property type="project" value="InterPro"/>
</dbReference>
<evidence type="ECO:0000256" key="8">
    <source>
        <dbReference type="PROSITE-ProRule" id="PRU00169"/>
    </source>
</evidence>
<evidence type="ECO:0000313" key="12">
    <source>
        <dbReference type="Proteomes" id="UP000515679"/>
    </source>
</evidence>
<gene>
    <name evidence="11" type="ORF">FPL14_20760</name>
</gene>